<evidence type="ECO:0000256" key="4">
    <source>
        <dbReference type="ARBA" id="ARBA00023027"/>
    </source>
</evidence>
<keyword evidence="1 6" id="KW-0547">Nucleotide-binding</keyword>
<sequence length="287" mass="30243">MVRYNADEVIAVKKISASLINRVIQPRPQESHKGTFGRVLVIGGNAQFGGAAIMAASAAVYCGAGLVSVATAPVNRSALHARLPEAMIIPYDDPQLMALIRTVDVVAIGPGLGTDELAASILSHTLKTVKDSQALIIDGSAITLIAEHQLTVSHARTVWTPHQMEWQRLSGIAVRDQTPLANQTAATKLPGTVIVKSHRTELFTPTASYENPVGTPAMATGGMGDTLVGMLAGFIAQFGLSDDVVSAAVYAHSAIAEELAKTNYVVLPSMLIQQLPNYMQRAAAAQV</sequence>
<dbReference type="CDD" id="cd01171">
    <property type="entry name" value="YXKO-related"/>
    <property type="match status" value="1"/>
</dbReference>
<feature type="binding site" evidence="6">
    <location>
        <begin position="196"/>
        <end position="200"/>
    </location>
    <ligand>
        <name>AMP</name>
        <dbReference type="ChEBI" id="CHEBI:456215"/>
    </ligand>
</feature>
<dbReference type="GO" id="GO:0110051">
    <property type="term" value="P:metabolite repair"/>
    <property type="evidence" value="ECO:0007669"/>
    <property type="project" value="TreeGrafter"/>
</dbReference>
<keyword evidence="3 6" id="KW-0521">NADP</keyword>
<dbReference type="PATRIC" id="fig|1423730.4.peg.106"/>
<dbReference type="STRING" id="1423730.FC75_GL000102"/>
<evidence type="ECO:0000259" key="7">
    <source>
        <dbReference type="PROSITE" id="PS51383"/>
    </source>
</evidence>
<keyword evidence="9" id="KW-1185">Reference proteome</keyword>
<feature type="binding site" evidence="6">
    <location>
        <position position="111"/>
    </location>
    <ligand>
        <name>(6S)-NADPHX</name>
        <dbReference type="ChEBI" id="CHEBI:64076"/>
    </ligand>
</feature>
<comment type="function">
    <text evidence="6">Catalyzes the dehydration of the S-form of NAD(P)HX at the expense of ADP, which is converted to AMP. Together with NAD(P)HX epimerase, which catalyzes the epimerization of the S- and R-forms, the enzyme allows the repair of both epimers of NAD(P)HX, a damaged form of NAD(P)H that is a result of enzymatic or heat-dependent hydration.</text>
</comment>
<keyword evidence="8" id="KW-0418">Kinase</keyword>
<comment type="similarity">
    <text evidence="6">Belongs to the NnrD/CARKD family.</text>
</comment>
<dbReference type="PROSITE" id="PS51383">
    <property type="entry name" value="YJEF_C_3"/>
    <property type="match status" value="1"/>
</dbReference>
<comment type="cofactor">
    <cofactor evidence="6">
        <name>Mg(2+)</name>
        <dbReference type="ChEBI" id="CHEBI:18420"/>
    </cofactor>
</comment>
<dbReference type="GO" id="GO:0052856">
    <property type="term" value="F:NAD(P)HX epimerase activity"/>
    <property type="evidence" value="ECO:0007669"/>
    <property type="project" value="TreeGrafter"/>
</dbReference>
<feature type="domain" description="YjeF C-terminal" evidence="7">
    <location>
        <begin position="16"/>
        <end position="282"/>
    </location>
</feature>
<evidence type="ECO:0000313" key="8">
    <source>
        <dbReference type="EMBL" id="KRN20769.1"/>
    </source>
</evidence>
<dbReference type="EC" id="4.2.1.136" evidence="6"/>
<comment type="catalytic activity">
    <reaction evidence="6">
        <text>(6S)-NADHX + ADP = AMP + phosphate + NADH + H(+)</text>
        <dbReference type="Rhea" id="RHEA:32223"/>
        <dbReference type="ChEBI" id="CHEBI:15378"/>
        <dbReference type="ChEBI" id="CHEBI:43474"/>
        <dbReference type="ChEBI" id="CHEBI:57945"/>
        <dbReference type="ChEBI" id="CHEBI:64074"/>
        <dbReference type="ChEBI" id="CHEBI:456215"/>
        <dbReference type="ChEBI" id="CHEBI:456216"/>
        <dbReference type="EC" id="4.2.1.136"/>
    </reaction>
</comment>
<dbReference type="GO" id="GO:0005524">
    <property type="term" value="F:ATP binding"/>
    <property type="evidence" value="ECO:0007669"/>
    <property type="project" value="UniProtKB-KW"/>
</dbReference>
<gene>
    <name evidence="6" type="primary">nnrD</name>
    <name evidence="8" type="ORF">FC75_GL000102</name>
</gene>
<feature type="binding site" evidence="6">
    <location>
        <position position="51"/>
    </location>
    <ligand>
        <name>(6S)-NADPHX</name>
        <dbReference type="ChEBI" id="CHEBI:64076"/>
    </ligand>
</feature>
<comment type="caution">
    <text evidence="8">The sequence shown here is derived from an EMBL/GenBank/DDBJ whole genome shotgun (WGS) entry which is preliminary data.</text>
</comment>
<keyword evidence="5 6" id="KW-0456">Lyase</keyword>
<dbReference type="InterPro" id="IPR017953">
    <property type="entry name" value="Carbohydrate_kinase_pred_CS"/>
</dbReference>
<dbReference type="PROSITE" id="PS01049">
    <property type="entry name" value="YJEF_C_1"/>
    <property type="match status" value="1"/>
</dbReference>
<dbReference type="GO" id="GO:0046496">
    <property type="term" value="P:nicotinamide nucleotide metabolic process"/>
    <property type="evidence" value="ECO:0007669"/>
    <property type="project" value="UniProtKB-UniRule"/>
</dbReference>
<keyword evidence="2 6" id="KW-0067">ATP-binding</keyword>
<accession>A0A0R2EWV0</accession>
<evidence type="ECO:0000313" key="9">
    <source>
        <dbReference type="Proteomes" id="UP000050865"/>
    </source>
</evidence>
<keyword evidence="8" id="KW-0808">Transferase</keyword>
<dbReference type="PANTHER" id="PTHR12592">
    <property type="entry name" value="ATP-DEPENDENT (S)-NAD(P)H-HYDRATE DEHYDRATASE FAMILY MEMBER"/>
    <property type="match status" value="1"/>
</dbReference>
<proteinExistence type="inferred from homology"/>
<reference evidence="8 9" key="1">
    <citation type="journal article" date="2015" name="Genome Announc.">
        <title>Expanding the biotechnology potential of lactobacilli through comparative genomics of 213 strains and associated genera.</title>
        <authorList>
            <person name="Sun Z."/>
            <person name="Harris H.M."/>
            <person name="McCann A."/>
            <person name="Guo C."/>
            <person name="Argimon S."/>
            <person name="Zhang W."/>
            <person name="Yang X."/>
            <person name="Jeffery I.B."/>
            <person name="Cooney J.C."/>
            <person name="Kagawa T.F."/>
            <person name="Liu W."/>
            <person name="Song Y."/>
            <person name="Salvetti E."/>
            <person name="Wrobel A."/>
            <person name="Rasinkangas P."/>
            <person name="Parkhill J."/>
            <person name="Rea M.C."/>
            <person name="O'Sullivan O."/>
            <person name="Ritari J."/>
            <person name="Douillard F.P."/>
            <person name="Paul Ross R."/>
            <person name="Yang R."/>
            <person name="Briner A.E."/>
            <person name="Felis G.E."/>
            <person name="de Vos W.M."/>
            <person name="Barrangou R."/>
            <person name="Klaenhammer T.R."/>
            <person name="Caufield P.W."/>
            <person name="Cui Y."/>
            <person name="Zhang H."/>
            <person name="O'Toole P.W."/>
        </authorList>
    </citation>
    <scope>NUCLEOTIDE SEQUENCE [LARGE SCALE GENOMIC DNA]</scope>
    <source>
        <strain evidence="8 9">DSM 22697</strain>
    </source>
</reference>
<protein>
    <recommendedName>
        <fullName evidence="6">ADP-dependent (S)-NAD(P)H-hydrate dehydratase</fullName>
        <ecNumber evidence="6">4.2.1.136</ecNumber>
    </recommendedName>
    <alternativeName>
        <fullName evidence="6">ADP-dependent NAD(P)HX dehydratase</fullName>
    </alternativeName>
</protein>
<dbReference type="Proteomes" id="UP000050865">
    <property type="component" value="Unassembled WGS sequence"/>
</dbReference>
<comment type="subunit">
    <text evidence="6">Homotetramer.</text>
</comment>
<dbReference type="InterPro" id="IPR000631">
    <property type="entry name" value="CARKD"/>
</dbReference>
<dbReference type="SUPFAM" id="SSF53613">
    <property type="entry name" value="Ribokinase-like"/>
    <property type="match status" value="1"/>
</dbReference>
<evidence type="ECO:0000256" key="1">
    <source>
        <dbReference type="ARBA" id="ARBA00022741"/>
    </source>
</evidence>
<dbReference type="InterPro" id="IPR029056">
    <property type="entry name" value="Ribokinase-like"/>
</dbReference>
<dbReference type="GO" id="GO:0016301">
    <property type="term" value="F:kinase activity"/>
    <property type="evidence" value="ECO:0007669"/>
    <property type="project" value="UniProtKB-KW"/>
</dbReference>
<dbReference type="AlphaFoldDB" id="A0A0R2EWV0"/>
<dbReference type="NCBIfam" id="TIGR00196">
    <property type="entry name" value="yjeF_cterm"/>
    <property type="match status" value="1"/>
</dbReference>
<evidence type="ECO:0000256" key="3">
    <source>
        <dbReference type="ARBA" id="ARBA00022857"/>
    </source>
</evidence>
<feature type="binding site" evidence="6">
    <location>
        <position position="225"/>
    </location>
    <ligand>
        <name>(6S)-NADPHX</name>
        <dbReference type="ChEBI" id="CHEBI:64076"/>
    </ligand>
</feature>
<dbReference type="PANTHER" id="PTHR12592:SF0">
    <property type="entry name" value="ATP-DEPENDENT (S)-NAD(P)H-HYDRATE DEHYDRATASE"/>
    <property type="match status" value="1"/>
</dbReference>
<evidence type="ECO:0000256" key="2">
    <source>
        <dbReference type="ARBA" id="ARBA00022840"/>
    </source>
</evidence>
<organism evidence="8 9">
    <name type="scientific">Lacticaseibacillus camelliae DSM 22697 = JCM 13995</name>
    <dbReference type="NCBI Taxonomy" id="1423730"/>
    <lineage>
        <taxon>Bacteria</taxon>
        <taxon>Bacillati</taxon>
        <taxon>Bacillota</taxon>
        <taxon>Bacilli</taxon>
        <taxon>Lactobacillales</taxon>
        <taxon>Lactobacillaceae</taxon>
        <taxon>Lacticaseibacillus</taxon>
    </lineage>
</organism>
<feature type="binding site" evidence="6">
    <location>
        <position position="224"/>
    </location>
    <ligand>
        <name>AMP</name>
        <dbReference type="ChEBI" id="CHEBI:456215"/>
    </ligand>
</feature>
<keyword evidence="4 6" id="KW-0520">NAD</keyword>
<dbReference type="Pfam" id="PF01256">
    <property type="entry name" value="Carb_kinase"/>
    <property type="match status" value="1"/>
</dbReference>
<name>A0A0R2EWV0_9LACO</name>
<feature type="binding site" evidence="6">
    <location>
        <position position="162"/>
    </location>
    <ligand>
        <name>(6S)-NADPHX</name>
        <dbReference type="ChEBI" id="CHEBI:64076"/>
    </ligand>
</feature>
<evidence type="ECO:0000256" key="6">
    <source>
        <dbReference type="HAMAP-Rule" id="MF_01965"/>
    </source>
</evidence>
<evidence type="ECO:0000256" key="5">
    <source>
        <dbReference type="ARBA" id="ARBA00023239"/>
    </source>
</evidence>
<dbReference type="HAMAP" id="MF_01965">
    <property type="entry name" value="NADHX_dehydratase"/>
    <property type="match status" value="1"/>
</dbReference>
<dbReference type="EMBL" id="AYZJ01000067">
    <property type="protein sequence ID" value="KRN20769.1"/>
    <property type="molecule type" value="Genomic_DNA"/>
</dbReference>
<dbReference type="Gene3D" id="3.40.1190.20">
    <property type="match status" value="1"/>
</dbReference>
<comment type="catalytic activity">
    <reaction evidence="6">
        <text>(6S)-NADPHX + ADP = AMP + phosphate + NADPH + H(+)</text>
        <dbReference type="Rhea" id="RHEA:32235"/>
        <dbReference type="ChEBI" id="CHEBI:15378"/>
        <dbReference type="ChEBI" id="CHEBI:43474"/>
        <dbReference type="ChEBI" id="CHEBI:57783"/>
        <dbReference type="ChEBI" id="CHEBI:64076"/>
        <dbReference type="ChEBI" id="CHEBI:456215"/>
        <dbReference type="ChEBI" id="CHEBI:456216"/>
        <dbReference type="EC" id="4.2.1.136"/>
    </reaction>
</comment>
<dbReference type="GO" id="GO:0052855">
    <property type="term" value="F:ADP-dependent NAD(P)H-hydrate dehydratase activity"/>
    <property type="evidence" value="ECO:0007669"/>
    <property type="project" value="UniProtKB-UniRule"/>
</dbReference>